<comment type="pathway">
    <text evidence="1">Cofactor biosynthesis; ubiquinone biosynthesis.</text>
</comment>
<accession>A0A5C0B3Y5</accession>
<feature type="region of interest" description="Disordered" evidence="2">
    <location>
        <begin position="81"/>
        <end position="101"/>
    </location>
</feature>
<keyword evidence="1" id="KW-0831">Ubiquinone biosynthesis</keyword>
<comment type="similarity">
    <text evidence="1">Belongs to the UbiK family.</text>
</comment>
<dbReference type="GO" id="GO:0005737">
    <property type="term" value="C:cytoplasm"/>
    <property type="evidence" value="ECO:0007669"/>
    <property type="project" value="UniProtKB-SubCell"/>
</dbReference>
<dbReference type="EMBL" id="CP043046">
    <property type="protein sequence ID" value="QEI08955.1"/>
    <property type="molecule type" value="Genomic_DNA"/>
</dbReference>
<comment type="function">
    <text evidence="1">Required for efficient ubiquinone (coenzyme Q) biosynthesis. UbiK is probably an accessory factor of Ubi enzymes and facilitates ubiquinone biosynthesis by acting as an assembly factor, a targeting factor, or both.</text>
</comment>
<dbReference type="InterPro" id="IPR007475">
    <property type="entry name" value="UbiK"/>
</dbReference>
<dbReference type="KEGG" id="pacr:FXN63_26215"/>
<dbReference type="PANTHER" id="PTHR38040">
    <property type="entry name" value="UBIQUINONE BIOSYNTHESIS ACCESSORY FACTOR UBIK"/>
    <property type="match status" value="1"/>
</dbReference>
<proteinExistence type="inferred from homology"/>
<dbReference type="UniPathway" id="UPA00232"/>
<dbReference type="AlphaFoldDB" id="A0A5C0B3Y5"/>
<feature type="compositionally biased region" description="Polar residues" evidence="2">
    <location>
        <begin position="81"/>
        <end position="92"/>
    </location>
</feature>
<gene>
    <name evidence="1" type="primary">ubiK</name>
    <name evidence="3" type="ORF">FXN63_26215</name>
</gene>
<evidence type="ECO:0000256" key="1">
    <source>
        <dbReference type="HAMAP-Rule" id="MF_02216"/>
    </source>
</evidence>
<dbReference type="GO" id="GO:0006744">
    <property type="term" value="P:ubiquinone biosynthetic process"/>
    <property type="evidence" value="ECO:0007669"/>
    <property type="project" value="UniProtKB-UniRule"/>
</dbReference>
<evidence type="ECO:0000313" key="3">
    <source>
        <dbReference type="EMBL" id="QEI08955.1"/>
    </source>
</evidence>
<reference evidence="3 4" key="1">
    <citation type="submission" date="2019-08" db="EMBL/GenBank/DDBJ databases">
        <title>Amphibian skin-associated Pigmentiphaga: genome sequence and occurrence across geography and hosts.</title>
        <authorList>
            <person name="Bletz M.C."/>
            <person name="Bunk B."/>
            <person name="Sproeer C."/>
            <person name="Biwer P."/>
            <person name="Reiter S."/>
            <person name="Rabemananjara F.C.E."/>
            <person name="Schulz S."/>
            <person name="Overmann J."/>
            <person name="Vences M."/>
        </authorList>
    </citation>
    <scope>NUCLEOTIDE SEQUENCE [LARGE SCALE GENOMIC DNA]</scope>
    <source>
        <strain evidence="3 4">Mada1488</strain>
    </source>
</reference>
<dbReference type="HAMAP" id="MF_02216">
    <property type="entry name" value="UbiK"/>
    <property type="match status" value="1"/>
</dbReference>
<dbReference type="PANTHER" id="PTHR38040:SF1">
    <property type="entry name" value="UBIQUINONE BIOSYNTHESIS ACCESSORY FACTOR UBIK"/>
    <property type="match status" value="1"/>
</dbReference>
<sequence>MTRTAWFEEVQKNISDLIKRSPAADVERNVKAVLGTAFTKLDLVTREEFDIQAELLARSRARLEVLEDQLKALEQKVNGLSTPVASSGTATPSAPLPPSLG</sequence>
<dbReference type="OrthoDB" id="5297354at2"/>
<protein>
    <recommendedName>
        <fullName evidence="1">Ubiquinone biosynthesis accessory factor UbiK</fullName>
    </recommendedName>
</protein>
<name>A0A5C0B3Y5_9BURK</name>
<dbReference type="Proteomes" id="UP000325161">
    <property type="component" value="Chromosome"/>
</dbReference>
<evidence type="ECO:0000313" key="4">
    <source>
        <dbReference type="Proteomes" id="UP000325161"/>
    </source>
</evidence>
<dbReference type="Pfam" id="PF04380">
    <property type="entry name" value="BMFP"/>
    <property type="match status" value="1"/>
</dbReference>
<comment type="subcellular location">
    <subcellularLocation>
        <location evidence="1">Cytoplasm</location>
    </subcellularLocation>
</comment>
<dbReference type="RefSeq" id="WP_148818598.1">
    <property type="nucleotide sequence ID" value="NZ_CP043046.1"/>
</dbReference>
<keyword evidence="1" id="KW-0963">Cytoplasm</keyword>
<organism evidence="3 4">
    <name type="scientific">Pigmentiphaga aceris</name>
    <dbReference type="NCBI Taxonomy" id="1940612"/>
    <lineage>
        <taxon>Bacteria</taxon>
        <taxon>Pseudomonadati</taxon>
        <taxon>Pseudomonadota</taxon>
        <taxon>Betaproteobacteria</taxon>
        <taxon>Burkholderiales</taxon>
        <taxon>Alcaligenaceae</taxon>
        <taxon>Pigmentiphaga</taxon>
    </lineage>
</organism>
<evidence type="ECO:0000256" key="2">
    <source>
        <dbReference type="SAM" id="MobiDB-lite"/>
    </source>
</evidence>
<keyword evidence="4" id="KW-1185">Reference proteome</keyword>